<evidence type="ECO:0000256" key="6">
    <source>
        <dbReference type="ARBA" id="ARBA00022777"/>
    </source>
</evidence>
<evidence type="ECO:0000259" key="8">
    <source>
        <dbReference type="SMART" id="SM00911"/>
    </source>
</evidence>
<dbReference type="SMART" id="SM00911">
    <property type="entry name" value="HWE_HK"/>
    <property type="match status" value="1"/>
</dbReference>
<keyword evidence="4" id="KW-0808">Transferase</keyword>
<dbReference type="AlphaFoldDB" id="A0A8B6M7D8"/>
<name>A0A8B6M7D8_METTU</name>
<dbReference type="SUPFAM" id="SSF55874">
    <property type="entry name" value="ATPase domain of HSP90 chaperone/DNA topoisomerase II/histidine kinase"/>
    <property type="match status" value="1"/>
</dbReference>
<comment type="caution">
    <text evidence="9">The sequence shown here is derived from an EMBL/GenBank/DDBJ whole genome shotgun (WGS) entry which is preliminary data.</text>
</comment>
<feature type="domain" description="Signal transduction histidine kinase HWE region" evidence="8">
    <location>
        <begin position="52"/>
        <end position="134"/>
    </location>
</feature>
<dbReference type="GO" id="GO:0004673">
    <property type="term" value="F:protein histidine kinase activity"/>
    <property type="evidence" value="ECO:0007669"/>
    <property type="project" value="UniProtKB-EC"/>
</dbReference>
<evidence type="ECO:0000313" key="10">
    <source>
        <dbReference type="Proteomes" id="UP000485880"/>
    </source>
</evidence>
<dbReference type="PANTHER" id="PTHR41523:SF7">
    <property type="entry name" value="HISTIDINE KINASE"/>
    <property type="match status" value="1"/>
</dbReference>
<comment type="catalytic activity">
    <reaction evidence="1">
        <text>ATP + protein L-histidine = ADP + protein N-phospho-L-histidine.</text>
        <dbReference type="EC" id="2.7.13.3"/>
    </reaction>
</comment>
<keyword evidence="5" id="KW-0547">Nucleotide-binding</keyword>
<evidence type="ECO:0000256" key="4">
    <source>
        <dbReference type="ARBA" id="ARBA00022679"/>
    </source>
</evidence>
<sequence>MIASEQASGMDSEEKMGLEAQNANLRSLLAQAGIDAAEHKVADRLQRILLEELHHRVKNTLAIVQAITNQSLRSAESLEQGREAIEARLAALGRVHDLLLRASWDSVKLADLLKMATAPFDTLGAGQFFIQSTNIEVASGAALPLAMTLNELCTNAVKYGALSTPEGRVEITATVDERAKQFQLAWEEKGGPTVHAPTRRGFGTRLIERGFVGQLQGEARLTFAPSGVVCKLDVPLAALQPIISN</sequence>
<evidence type="ECO:0000256" key="2">
    <source>
        <dbReference type="ARBA" id="ARBA00012438"/>
    </source>
</evidence>
<dbReference type="EMBL" id="CABFMQ020000086">
    <property type="protein sequence ID" value="VTZ50790.1"/>
    <property type="molecule type" value="Genomic_DNA"/>
</dbReference>
<dbReference type="Pfam" id="PF07536">
    <property type="entry name" value="HWE_HK"/>
    <property type="match status" value="1"/>
</dbReference>
<gene>
    <name evidence="9" type="ORF">MPC4_290037</name>
</gene>
<keyword evidence="7" id="KW-0067">ATP-binding</keyword>
<dbReference type="InterPro" id="IPR011102">
    <property type="entry name" value="Sig_transdc_His_kinase_HWE"/>
</dbReference>
<reference evidence="9 10" key="1">
    <citation type="submission" date="2019-05" db="EMBL/GenBank/DDBJ databases">
        <authorList>
            <person name="Farhan Ul Haque M."/>
        </authorList>
    </citation>
    <scope>NUCLEOTIDE SEQUENCE [LARGE SCALE GENOMIC DNA]</scope>
    <source>
        <strain evidence="9">2</strain>
    </source>
</reference>
<evidence type="ECO:0000256" key="1">
    <source>
        <dbReference type="ARBA" id="ARBA00000085"/>
    </source>
</evidence>
<dbReference type="InterPro" id="IPR036890">
    <property type="entry name" value="HATPase_C_sf"/>
</dbReference>
<keyword evidence="10" id="KW-1185">Reference proteome</keyword>
<evidence type="ECO:0000256" key="7">
    <source>
        <dbReference type="ARBA" id="ARBA00022840"/>
    </source>
</evidence>
<proteinExistence type="predicted"/>
<evidence type="ECO:0000256" key="5">
    <source>
        <dbReference type="ARBA" id="ARBA00022741"/>
    </source>
</evidence>
<evidence type="ECO:0000313" key="9">
    <source>
        <dbReference type="EMBL" id="VTZ50790.1"/>
    </source>
</evidence>
<dbReference type="EC" id="2.7.13.3" evidence="2"/>
<dbReference type="RefSeq" id="WP_244628988.1">
    <property type="nucleotide sequence ID" value="NZ_CABFMQ020000086.1"/>
</dbReference>
<evidence type="ECO:0000256" key="3">
    <source>
        <dbReference type="ARBA" id="ARBA00022553"/>
    </source>
</evidence>
<dbReference type="PANTHER" id="PTHR41523">
    <property type="entry name" value="TWO-COMPONENT SYSTEM SENSOR PROTEIN"/>
    <property type="match status" value="1"/>
</dbReference>
<dbReference type="Gene3D" id="3.30.565.10">
    <property type="entry name" value="Histidine kinase-like ATPase, C-terminal domain"/>
    <property type="match status" value="1"/>
</dbReference>
<dbReference type="Proteomes" id="UP000485880">
    <property type="component" value="Unassembled WGS sequence"/>
</dbReference>
<organism evidence="9 10">
    <name type="scientific">Methylocella tundrae</name>
    <dbReference type="NCBI Taxonomy" id="227605"/>
    <lineage>
        <taxon>Bacteria</taxon>
        <taxon>Pseudomonadati</taxon>
        <taxon>Pseudomonadota</taxon>
        <taxon>Alphaproteobacteria</taxon>
        <taxon>Hyphomicrobiales</taxon>
        <taxon>Beijerinckiaceae</taxon>
        <taxon>Methylocella</taxon>
    </lineage>
</organism>
<protein>
    <recommendedName>
        <fullName evidence="2">histidine kinase</fullName>
        <ecNumber evidence="2">2.7.13.3</ecNumber>
    </recommendedName>
</protein>
<keyword evidence="3" id="KW-0597">Phosphoprotein</keyword>
<keyword evidence="6 9" id="KW-0418">Kinase</keyword>
<accession>A0A8B6M7D8</accession>
<dbReference type="GO" id="GO:0005524">
    <property type="term" value="F:ATP binding"/>
    <property type="evidence" value="ECO:0007669"/>
    <property type="project" value="UniProtKB-KW"/>
</dbReference>